<feature type="transmembrane region" description="Helical" evidence="2">
    <location>
        <begin position="12"/>
        <end position="29"/>
    </location>
</feature>
<sequence>MQFLQNIFNLPPIWYTFSILSVLTLFGALGTIMSKNPVHSVIYLIVTFFSISAHYILLNAQFLAAVNIIVYAGAIMVLFLLVIMFLNLKEEADEMKNNKTIVAAVVTALLMGGILILFLRRSDKQTADKLNFSSQTGMVEVLGKSLYGEYILPFELVSVLFLVAMAGAVMLAKREPGERHF</sequence>
<comment type="similarity">
    <text evidence="1 2">Belongs to the complex I subunit 6 family.</text>
</comment>
<dbReference type="EMBL" id="CAKLPY010000001">
    <property type="protein sequence ID" value="CAH0995582.1"/>
    <property type="molecule type" value="Genomic_DNA"/>
</dbReference>
<proteinExistence type="inferred from homology"/>
<gene>
    <name evidence="3" type="primary">nuoJ_2</name>
    <name evidence="3" type="ORF">EMA8858_01705</name>
</gene>
<dbReference type="EC" id="7.1.1.-" evidence="2"/>
<name>A0ABM9AP72_9BACT</name>
<evidence type="ECO:0000256" key="2">
    <source>
        <dbReference type="RuleBase" id="RU004429"/>
    </source>
</evidence>
<keyword evidence="4" id="KW-1185">Reference proteome</keyword>
<comment type="catalytic activity">
    <reaction evidence="2">
        <text>a quinone + NADH + 5 H(+)(in) = a quinol + NAD(+) + 4 H(+)(out)</text>
        <dbReference type="Rhea" id="RHEA:57888"/>
        <dbReference type="ChEBI" id="CHEBI:15378"/>
        <dbReference type="ChEBI" id="CHEBI:24646"/>
        <dbReference type="ChEBI" id="CHEBI:57540"/>
        <dbReference type="ChEBI" id="CHEBI:57945"/>
        <dbReference type="ChEBI" id="CHEBI:132124"/>
    </reaction>
</comment>
<keyword evidence="2" id="KW-0812">Transmembrane</keyword>
<keyword evidence="2" id="KW-0520">NAD</keyword>
<keyword evidence="2" id="KW-1003">Cell membrane</keyword>
<organism evidence="3 4">
    <name type="scientific">Emticicia aquatica</name>
    <dbReference type="NCBI Taxonomy" id="1681835"/>
    <lineage>
        <taxon>Bacteria</taxon>
        <taxon>Pseudomonadati</taxon>
        <taxon>Bacteroidota</taxon>
        <taxon>Cytophagia</taxon>
        <taxon>Cytophagales</taxon>
        <taxon>Leadbetterellaceae</taxon>
        <taxon>Emticicia</taxon>
    </lineage>
</organism>
<keyword evidence="2" id="KW-0472">Membrane</keyword>
<dbReference type="Pfam" id="PF00499">
    <property type="entry name" value="Oxidored_q3"/>
    <property type="match status" value="1"/>
</dbReference>
<keyword evidence="2" id="KW-0874">Quinone</keyword>
<feature type="transmembrane region" description="Helical" evidence="2">
    <location>
        <begin position="150"/>
        <end position="172"/>
    </location>
</feature>
<dbReference type="RefSeq" id="WP_238806129.1">
    <property type="nucleotide sequence ID" value="NZ_CAKLPY010000001.1"/>
</dbReference>
<evidence type="ECO:0000313" key="3">
    <source>
        <dbReference type="EMBL" id="CAH0995582.1"/>
    </source>
</evidence>
<comment type="subcellular location">
    <subcellularLocation>
        <location evidence="2">Cell membrane</location>
        <topology evidence="2">Multi-pass membrane protein</topology>
    </subcellularLocation>
</comment>
<feature type="transmembrane region" description="Helical" evidence="2">
    <location>
        <begin position="100"/>
        <end position="119"/>
    </location>
</feature>
<feature type="transmembrane region" description="Helical" evidence="2">
    <location>
        <begin position="41"/>
        <end position="62"/>
    </location>
</feature>
<evidence type="ECO:0000256" key="1">
    <source>
        <dbReference type="ARBA" id="ARBA00005698"/>
    </source>
</evidence>
<dbReference type="Gene3D" id="1.20.120.1200">
    <property type="entry name" value="NADH-ubiquinone/plastoquinone oxidoreductase chain 6, subunit NuoJ"/>
    <property type="match status" value="1"/>
</dbReference>
<dbReference type="PANTHER" id="PTHR33269">
    <property type="entry name" value="NADH-UBIQUINONE OXIDOREDUCTASE CHAIN 6"/>
    <property type="match status" value="1"/>
</dbReference>
<accession>A0ABM9AP72</accession>
<reference evidence="3" key="1">
    <citation type="submission" date="2021-12" db="EMBL/GenBank/DDBJ databases">
        <authorList>
            <person name="Rodrigo-Torres L."/>
            <person name="Arahal R. D."/>
            <person name="Lucena T."/>
        </authorList>
    </citation>
    <scope>NUCLEOTIDE SEQUENCE</scope>
    <source>
        <strain evidence="3">CECT 8858</strain>
    </source>
</reference>
<feature type="transmembrane region" description="Helical" evidence="2">
    <location>
        <begin position="68"/>
        <end position="88"/>
    </location>
</feature>
<dbReference type="InterPro" id="IPR001457">
    <property type="entry name" value="NADH_UbQ/plastoQ_OxRdtase_su6"/>
</dbReference>
<protein>
    <recommendedName>
        <fullName evidence="2">NADH-quinone oxidoreductase subunit J</fullName>
        <ecNumber evidence="2">7.1.1.-</ecNumber>
    </recommendedName>
</protein>
<dbReference type="PANTHER" id="PTHR33269:SF17">
    <property type="entry name" value="NADH-UBIQUINONE OXIDOREDUCTASE CHAIN 6"/>
    <property type="match status" value="1"/>
</dbReference>
<dbReference type="Proteomes" id="UP000837932">
    <property type="component" value="Unassembled WGS sequence"/>
</dbReference>
<evidence type="ECO:0000313" key="4">
    <source>
        <dbReference type="Proteomes" id="UP000837932"/>
    </source>
</evidence>
<comment type="function">
    <text evidence="2">NDH-1 shuttles electrons from NADH, via FMN and iron-sulfur (Fe-S) centers, to quinones in the respiratory chain. Couples the redox reaction to proton translocation (for every two electrons transferred, four hydrogen ions are translocated across the cytoplasmic membrane), and thus conserves the redox energy in a proton gradient.</text>
</comment>
<comment type="caution">
    <text evidence="3">The sequence shown here is derived from an EMBL/GenBank/DDBJ whole genome shotgun (WGS) entry which is preliminary data.</text>
</comment>
<dbReference type="InterPro" id="IPR042106">
    <property type="entry name" value="Nuo/plastoQ_OxRdtase_6_NuoJ"/>
</dbReference>
<keyword evidence="2" id="KW-1133">Transmembrane helix</keyword>